<evidence type="ECO:0000313" key="2">
    <source>
        <dbReference type="EMBL" id="EHO62354.1"/>
    </source>
</evidence>
<keyword evidence="3" id="KW-1185">Reference proteome</keyword>
<proteinExistence type="predicted"/>
<dbReference type="STRING" id="742743.HMPREF9453_01726"/>
<dbReference type="AlphaFoldDB" id="H1D288"/>
<sequence length="43" mass="4723">MSAERIFISEGVRKEEFIFCSTASLFAGALYLFGMNTPFAGNV</sequence>
<dbReference type="EMBL" id="ADLT01000054">
    <property type="protein sequence ID" value="EHO62354.1"/>
    <property type="molecule type" value="Genomic_DNA"/>
</dbReference>
<evidence type="ECO:0000256" key="1">
    <source>
        <dbReference type="SAM" id="Phobius"/>
    </source>
</evidence>
<gene>
    <name evidence="2" type="ORF">HMPREF9453_01726</name>
</gene>
<dbReference type="PATRIC" id="fig|742743.3.peg.1753"/>
<evidence type="ECO:0000313" key="3">
    <source>
        <dbReference type="Proteomes" id="UP000003277"/>
    </source>
</evidence>
<protein>
    <submittedName>
        <fullName evidence="2">Uncharacterized protein</fullName>
    </submittedName>
</protein>
<feature type="transmembrane region" description="Helical" evidence="1">
    <location>
        <begin position="16"/>
        <end position="34"/>
    </location>
</feature>
<name>H1D288_9FIRM</name>
<organism evidence="2 3">
    <name type="scientific">Dialister succinatiphilus YIT 11850</name>
    <dbReference type="NCBI Taxonomy" id="742743"/>
    <lineage>
        <taxon>Bacteria</taxon>
        <taxon>Bacillati</taxon>
        <taxon>Bacillota</taxon>
        <taxon>Negativicutes</taxon>
        <taxon>Veillonellales</taxon>
        <taxon>Veillonellaceae</taxon>
        <taxon>Dialister</taxon>
    </lineage>
</organism>
<dbReference type="HOGENOM" id="CLU_3232760_0_0_9"/>
<dbReference type="Proteomes" id="UP000003277">
    <property type="component" value="Unassembled WGS sequence"/>
</dbReference>
<keyword evidence="1" id="KW-0472">Membrane</keyword>
<accession>H1D288</accession>
<comment type="caution">
    <text evidence="2">The sequence shown here is derived from an EMBL/GenBank/DDBJ whole genome shotgun (WGS) entry which is preliminary data.</text>
</comment>
<reference evidence="2 3" key="1">
    <citation type="submission" date="2011-11" db="EMBL/GenBank/DDBJ databases">
        <title>The Genome Sequence of Dialister succinatiphilus YIT 11850.</title>
        <authorList>
            <consortium name="The Broad Institute Genome Sequencing Platform"/>
            <person name="Earl A."/>
            <person name="Ward D."/>
            <person name="Feldgarden M."/>
            <person name="Gevers D."/>
            <person name="Morotomi M."/>
            <person name="Young S.K."/>
            <person name="Zeng Q."/>
            <person name="Gargeya S."/>
            <person name="Fitzgerald M."/>
            <person name="Haas B."/>
            <person name="Abouelleil A."/>
            <person name="Alvarado L."/>
            <person name="Arachchi H.M."/>
            <person name="Berlin A."/>
            <person name="Brown A."/>
            <person name="Chapman S.B."/>
            <person name="Dunbar C."/>
            <person name="Gearin G."/>
            <person name="Goldberg J."/>
            <person name="Griggs A."/>
            <person name="Gujja S."/>
            <person name="Heiman D."/>
            <person name="Howarth C."/>
            <person name="Lui A."/>
            <person name="MacDonald P.J.P."/>
            <person name="Montmayeur A."/>
            <person name="Murphy C."/>
            <person name="Neiman D."/>
            <person name="Pearson M."/>
            <person name="Priest M."/>
            <person name="Roberts A."/>
            <person name="Saif S."/>
            <person name="Shea T."/>
            <person name="Sisk P."/>
            <person name="Stolte C."/>
            <person name="Sykes S."/>
            <person name="Wortman J."/>
            <person name="Nusbaum C."/>
            <person name="Birren B."/>
        </authorList>
    </citation>
    <scope>NUCLEOTIDE SEQUENCE [LARGE SCALE GENOMIC DNA]</scope>
    <source>
        <strain evidence="2 3">YIT 11850</strain>
    </source>
</reference>
<keyword evidence="1" id="KW-1133">Transmembrane helix</keyword>
<keyword evidence="1" id="KW-0812">Transmembrane</keyword>